<comment type="subcellular location">
    <subcellularLocation>
        <location evidence="6">Cytoplasm</location>
    </subcellularLocation>
</comment>
<dbReference type="InterPro" id="IPR029028">
    <property type="entry name" value="Alpha/beta_knot_MTases"/>
</dbReference>
<keyword evidence="2 6" id="KW-0489">Methyltransferase</keyword>
<evidence type="ECO:0000256" key="5">
    <source>
        <dbReference type="ARBA" id="ARBA00022694"/>
    </source>
</evidence>
<dbReference type="InterPro" id="IPR016914">
    <property type="entry name" value="TrmL"/>
</dbReference>
<dbReference type="HAMAP" id="MF_01885">
    <property type="entry name" value="tRNA_methyltr_TrmL"/>
    <property type="match status" value="1"/>
</dbReference>
<dbReference type="Gene3D" id="3.40.1280.10">
    <property type="match status" value="1"/>
</dbReference>
<feature type="binding site" evidence="6 7">
    <location>
        <position position="102"/>
    </location>
    <ligand>
        <name>S-adenosyl-L-methionine</name>
        <dbReference type="ChEBI" id="CHEBI:59789"/>
    </ligand>
</feature>
<comment type="caution">
    <text evidence="6">Lacks conserved residue(s) required for the propagation of feature annotation.</text>
</comment>
<dbReference type="EMBL" id="SGWV01000009">
    <property type="protein sequence ID" value="RZS54490.1"/>
    <property type="molecule type" value="Genomic_DNA"/>
</dbReference>
<accession>A0A4V2EW23</accession>
<dbReference type="Pfam" id="PF00588">
    <property type="entry name" value="SpoU_methylase"/>
    <property type="match status" value="1"/>
</dbReference>
<gene>
    <name evidence="6" type="primary">trmL</name>
    <name evidence="9" type="ORF">EV685_1967</name>
</gene>
<evidence type="ECO:0000313" key="10">
    <source>
        <dbReference type="Proteomes" id="UP000293433"/>
    </source>
</evidence>
<dbReference type="Proteomes" id="UP000293433">
    <property type="component" value="Unassembled WGS sequence"/>
</dbReference>
<proteinExistence type="inferred from homology"/>
<dbReference type="GO" id="GO:0042802">
    <property type="term" value="F:identical protein binding"/>
    <property type="evidence" value="ECO:0007669"/>
    <property type="project" value="UniProtKB-ARBA"/>
</dbReference>
<dbReference type="SUPFAM" id="SSF75217">
    <property type="entry name" value="alpha/beta knot"/>
    <property type="match status" value="1"/>
</dbReference>
<comment type="function">
    <text evidence="6">Methylates the ribose at the nucleotide 34 wobble position in the two leucyl isoacceptors tRNA(Leu)(CmAA) and tRNA(Leu)(cmnm5UmAA). Catalyzes the methyl transfer from S-adenosyl-L-methionine to the 2'-OH of the wobble nucleotide.</text>
</comment>
<evidence type="ECO:0000259" key="8">
    <source>
        <dbReference type="Pfam" id="PF00588"/>
    </source>
</evidence>
<dbReference type="InterPro" id="IPR029026">
    <property type="entry name" value="tRNA_m1G_MTases_N"/>
</dbReference>
<dbReference type="EC" id="2.1.1.207" evidence="6"/>
<evidence type="ECO:0000256" key="2">
    <source>
        <dbReference type="ARBA" id="ARBA00022603"/>
    </source>
</evidence>
<evidence type="ECO:0000313" key="9">
    <source>
        <dbReference type="EMBL" id="RZS54490.1"/>
    </source>
</evidence>
<keyword evidence="3 6" id="KW-0808">Transferase</keyword>
<keyword evidence="5 6" id="KW-0819">tRNA processing</keyword>
<dbReference type="GO" id="GO:0002131">
    <property type="term" value="P:wobble position cytosine ribose methylation"/>
    <property type="evidence" value="ECO:0007669"/>
    <property type="project" value="TreeGrafter"/>
</dbReference>
<evidence type="ECO:0000256" key="7">
    <source>
        <dbReference type="PIRSR" id="PIRSR029256-1"/>
    </source>
</evidence>
<sequence length="156" mass="17401">MFHIVLVHPEIPPNTGNVIRLAANTGCTLHLIEPLGFSMDDKLLKRAGLDYHEHAPVRRHADWDAFLRAESPDPAAMYAFTTRGSRPFGELRWPVGAWLVFGCETAGLPEGIRDRFEPSQRVRLPMRSGQRSLNLSNAVAVTVFEAWRQHGYAGAA</sequence>
<comment type="caution">
    <text evidence="9">The sequence shown here is derived from an EMBL/GenBank/DDBJ whole genome shotgun (WGS) entry which is preliminary data.</text>
</comment>
<feature type="binding site" evidence="6 7">
    <location>
        <position position="132"/>
    </location>
    <ligand>
        <name>S-adenosyl-L-methionine</name>
        <dbReference type="ChEBI" id="CHEBI:59789"/>
    </ligand>
</feature>
<reference evidence="9 10" key="1">
    <citation type="submission" date="2019-02" db="EMBL/GenBank/DDBJ databases">
        <title>Genomic Encyclopedia of Type Strains, Phase IV (KMG-IV): sequencing the most valuable type-strain genomes for metagenomic binning, comparative biology and taxonomic classification.</title>
        <authorList>
            <person name="Goeker M."/>
        </authorList>
    </citation>
    <scope>NUCLEOTIDE SEQUENCE [LARGE SCALE GENOMIC DNA]</scope>
    <source>
        <strain evidence="9 10">DSM 10617</strain>
    </source>
</reference>
<dbReference type="GO" id="GO:0003723">
    <property type="term" value="F:RNA binding"/>
    <property type="evidence" value="ECO:0007669"/>
    <property type="project" value="InterPro"/>
</dbReference>
<dbReference type="CDD" id="cd18094">
    <property type="entry name" value="SpoU-like_TrmL"/>
    <property type="match status" value="1"/>
</dbReference>
<dbReference type="AlphaFoldDB" id="A0A4V2EW23"/>
<dbReference type="GO" id="GO:0002132">
    <property type="term" value="P:wobble position uridine ribose methylation"/>
    <property type="evidence" value="ECO:0007669"/>
    <property type="project" value="TreeGrafter"/>
</dbReference>
<dbReference type="PANTHER" id="PTHR42971">
    <property type="entry name" value="TRNA (CYTIDINE(34)-2'-O)-METHYLTRANSFERASE"/>
    <property type="match status" value="1"/>
</dbReference>
<name>A0A4V2EW23_9BURK</name>
<comment type="catalytic activity">
    <reaction evidence="6">
        <text>5-carboxymethylaminomethyluridine(34) in tRNA(Leu) + S-adenosyl-L-methionine = 5-carboxymethylaminomethyl-2'-O-methyluridine(34) in tRNA(Leu) + S-adenosyl-L-homocysteine + H(+)</text>
        <dbReference type="Rhea" id="RHEA:43088"/>
        <dbReference type="Rhea" id="RHEA-COMP:10333"/>
        <dbReference type="Rhea" id="RHEA-COMP:10334"/>
        <dbReference type="ChEBI" id="CHEBI:15378"/>
        <dbReference type="ChEBI" id="CHEBI:57856"/>
        <dbReference type="ChEBI" id="CHEBI:59789"/>
        <dbReference type="ChEBI" id="CHEBI:74508"/>
        <dbReference type="ChEBI" id="CHEBI:74511"/>
        <dbReference type="EC" id="2.1.1.207"/>
    </reaction>
</comment>
<dbReference type="FunFam" id="3.40.1280.10:FF:000002">
    <property type="entry name" value="Peptidylprolyl isomerase"/>
    <property type="match status" value="1"/>
</dbReference>
<dbReference type="GO" id="GO:0141102">
    <property type="term" value="F:tRNA (5-carboxymethylaminomethyluridine(34)-2'-O)-methyltransferase activity"/>
    <property type="evidence" value="ECO:0007669"/>
    <property type="project" value="RHEA"/>
</dbReference>
<comment type="subunit">
    <text evidence="6">Homodimer.</text>
</comment>
<organism evidence="9 10">
    <name type="scientific">Sphaerotilus mobilis</name>
    <dbReference type="NCBI Taxonomy" id="47994"/>
    <lineage>
        <taxon>Bacteria</taxon>
        <taxon>Pseudomonadati</taxon>
        <taxon>Pseudomonadota</taxon>
        <taxon>Betaproteobacteria</taxon>
        <taxon>Burkholderiales</taxon>
        <taxon>Sphaerotilaceae</taxon>
        <taxon>Sphaerotilus</taxon>
    </lineage>
</organism>
<dbReference type="PANTHER" id="PTHR42971:SF1">
    <property type="entry name" value="TRNA (CYTIDINE(34)-2'-O)-METHYLTRANSFERASE"/>
    <property type="match status" value="1"/>
</dbReference>
<feature type="domain" description="tRNA/rRNA methyltransferase SpoU type" evidence="8">
    <location>
        <begin position="2"/>
        <end position="143"/>
    </location>
</feature>
<keyword evidence="4 6" id="KW-0949">S-adenosyl-L-methionine</keyword>
<evidence type="ECO:0000256" key="6">
    <source>
        <dbReference type="HAMAP-Rule" id="MF_01885"/>
    </source>
</evidence>
<dbReference type="PIRSF" id="PIRSF029256">
    <property type="entry name" value="SpoU_TrmH_prd"/>
    <property type="match status" value="1"/>
</dbReference>
<comment type="catalytic activity">
    <reaction evidence="6">
        <text>cytidine(34) in tRNA + S-adenosyl-L-methionine = 2'-O-methylcytidine(34) in tRNA + S-adenosyl-L-homocysteine + H(+)</text>
        <dbReference type="Rhea" id="RHEA:43084"/>
        <dbReference type="Rhea" id="RHEA-COMP:10331"/>
        <dbReference type="Rhea" id="RHEA-COMP:10332"/>
        <dbReference type="ChEBI" id="CHEBI:15378"/>
        <dbReference type="ChEBI" id="CHEBI:57856"/>
        <dbReference type="ChEBI" id="CHEBI:59789"/>
        <dbReference type="ChEBI" id="CHEBI:74495"/>
        <dbReference type="ChEBI" id="CHEBI:82748"/>
        <dbReference type="EC" id="2.1.1.207"/>
    </reaction>
</comment>
<keyword evidence="10" id="KW-1185">Reference proteome</keyword>
<evidence type="ECO:0000256" key="3">
    <source>
        <dbReference type="ARBA" id="ARBA00022679"/>
    </source>
</evidence>
<dbReference type="GO" id="GO:0005737">
    <property type="term" value="C:cytoplasm"/>
    <property type="evidence" value="ECO:0007669"/>
    <property type="project" value="UniProtKB-SubCell"/>
</dbReference>
<dbReference type="OrthoDB" id="9789043at2"/>
<dbReference type="RefSeq" id="WP_130481841.1">
    <property type="nucleotide sequence ID" value="NZ_SGWV01000009.1"/>
</dbReference>
<comment type="similarity">
    <text evidence="6">Belongs to the class IV-like SAM-binding methyltransferase superfamily. RNA methyltransferase TrmH family. TrmL subfamily.</text>
</comment>
<evidence type="ECO:0000256" key="4">
    <source>
        <dbReference type="ARBA" id="ARBA00022691"/>
    </source>
</evidence>
<feature type="binding site" evidence="6 7">
    <location>
        <position position="124"/>
    </location>
    <ligand>
        <name>S-adenosyl-L-methionine</name>
        <dbReference type="ChEBI" id="CHEBI:59789"/>
    </ligand>
</feature>
<evidence type="ECO:0000256" key="1">
    <source>
        <dbReference type="ARBA" id="ARBA00022490"/>
    </source>
</evidence>
<dbReference type="InterPro" id="IPR001537">
    <property type="entry name" value="SpoU_MeTrfase"/>
</dbReference>
<dbReference type="GO" id="GO:0141098">
    <property type="term" value="F:tRNA (cytidine(34)-2'-O)-methyltransferase activity"/>
    <property type="evidence" value="ECO:0007669"/>
    <property type="project" value="RHEA"/>
</dbReference>
<protein>
    <recommendedName>
        <fullName evidence="6">tRNA (cytidine(34)-2'-O)-methyltransferase</fullName>
        <ecNumber evidence="6">2.1.1.207</ecNumber>
    </recommendedName>
    <alternativeName>
        <fullName evidence="6">tRNA (cytidine/uridine-2'-O-)-methyltransferase TrmL</fullName>
    </alternativeName>
</protein>
<keyword evidence="1 6" id="KW-0963">Cytoplasm</keyword>